<proteinExistence type="predicted"/>
<reference evidence="2 3" key="1">
    <citation type="journal article" date="2016" name="Genome Announc.">
        <title>Genome Sequence of Madurella mycetomatis mm55, Isolated from a Human Mycetoma Case in Sudan.</title>
        <authorList>
            <person name="Smit S."/>
            <person name="Derks M.F."/>
            <person name="Bervoets S."/>
            <person name="Fahal A."/>
            <person name="van Leeuwen W."/>
            <person name="van Belkum A."/>
            <person name="van de Sande W.W."/>
        </authorList>
    </citation>
    <scope>NUCLEOTIDE SEQUENCE [LARGE SCALE GENOMIC DNA]</scope>
    <source>
        <strain evidence="3">mm55</strain>
    </source>
</reference>
<dbReference type="STRING" id="100816.A0A175VT84"/>
<dbReference type="AlphaFoldDB" id="A0A175VT84"/>
<dbReference type="PANTHER" id="PTHR33112:SF16">
    <property type="entry name" value="HETEROKARYON INCOMPATIBILITY DOMAIN-CONTAINING PROTEIN"/>
    <property type="match status" value="1"/>
</dbReference>
<dbReference type="VEuPathDB" id="FungiDB:MMYC01_209215"/>
<organism evidence="2 3">
    <name type="scientific">Madurella mycetomatis</name>
    <dbReference type="NCBI Taxonomy" id="100816"/>
    <lineage>
        <taxon>Eukaryota</taxon>
        <taxon>Fungi</taxon>
        <taxon>Dikarya</taxon>
        <taxon>Ascomycota</taxon>
        <taxon>Pezizomycotina</taxon>
        <taxon>Sordariomycetes</taxon>
        <taxon>Sordariomycetidae</taxon>
        <taxon>Sordariales</taxon>
        <taxon>Sordariales incertae sedis</taxon>
        <taxon>Madurella</taxon>
    </lineage>
</organism>
<evidence type="ECO:0000313" key="3">
    <source>
        <dbReference type="Proteomes" id="UP000078237"/>
    </source>
</evidence>
<dbReference type="PANTHER" id="PTHR33112">
    <property type="entry name" value="DOMAIN PROTEIN, PUTATIVE-RELATED"/>
    <property type="match status" value="1"/>
</dbReference>
<sequence>MELWDLKDPRDPSYSFVTVDPPRFGVCSNTDPLARRAIWNKASPSLADRVQVISQWLERCFREHPTCGVVQTTYPARLLDLGSDPVLPSVKLVRLDQIEEALSPIHYVALSHCWGLSTRPPYKTTRANYSDHTRHIPIAALSRTFQDAIRVTRALGIRFIWIDSLCIIQDDADDWAAEAVKMASVYQGSYFTIAATSSPDGDGGLFLDPPAPATLIYVEPDNGLLDVKGNSLHRCFIRHPVASPSVIWDAPLSQRAWVLQEQILSARLIHFTEHQMYYQCNSGLESEDGIVDTADLSSVRGRAFRHHGKQDLRTPVRAVGTWWSWVADYSSRSLSFHSDRMAAIAGILRYYQDATRQVPILGLWEGTLWYDLGWTVEHDGSHDIAHCRIPAK</sequence>
<name>A0A175VT84_9PEZI</name>
<keyword evidence="3" id="KW-1185">Reference proteome</keyword>
<accession>A0A175VT84</accession>
<dbReference type="OrthoDB" id="5347061at2759"/>
<gene>
    <name evidence="2" type="ORF">MMYC01_209215</name>
</gene>
<protein>
    <submittedName>
        <fullName evidence="2">Heterokaryon incompatibility protein 6, OR allele</fullName>
    </submittedName>
</protein>
<evidence type="ECO:0000313" key="2">
    <source>
        <dbReference type="EMBL" id="KXX74240.1"/>
    </source>
</evidence>
<feature type="domain" description="Heterokaryon incompatibility" evidence="1">
    <location>
        <begin position="107"/>
        <end position="261"/>
    </location>
</feature>
<dbReference type="EMBL" id="LCTW02000372">
    <property type="protein sequence ID" value="KXX74240.1"/>
    <property type="molecule type" value="Genomic_DNA"/>
</dbReference>
<dbReference type="Proteomes" id="UP000078237">
    <property type="component" value="Unassembled WGS sequence"/>
</dbReference>
<dbReference type="Pfam" id="PF06985">
    <property type="entry name" value="HET"/>
    <property type="match status" value="1"/>
</dbReference>
<dbReference type="InterPro" id="IPR010730">
    <property type="entry name" value="HET"/>
</dbReference>
<comment type="caution">
    <text evidence="2">The sequence shown here is derived from an EMBL/GenBank/DDBJ whole genome shotgun (WGS) entry which is preliminary data.</text>
</comment>
<evidence type="ECO:0000259" key="1">
    <source>
        <dbReference type="Pfam" id="PF06985"/>
    </source>
</evidence>